<accession>A0ABQ4C1H9</accession>
<dbReference type="Pfam" id="PF18895">
    <property type="entry name" value="T4SS_pilin"/>
    <property type="match status" value="1"/>
</dbReference>
<dbReference type="InterPro" id="IPR043993">
    <property type="entry name" value="T4SS_pilin"/>
</dbReference>
<evidence type="ECO:0000256" key="1">
    <source>
        <dbReference type="SAM" id="Phobius"/>
    </source>
</evidence>
<evidence type="ECO:0008006" key="4">
    <source>
        <dbReference type="Google" id="ProtNLM"/>
    </source>
</evidence>
<dbReference type="RefSeq" id="WP_203702513.1">
    <property type="nucleotide sequence ID" value="NZ_BAAALU010000001.1"/>
</dbReference>
<keyword evidence="1" id="KW-1133">Transmembrane helix</keyword>
<gene>
    <name evidence="2" type="ORF">Air01nite_27280</name>
</gene>
<keyword evidence="1" id="KW-0472">Membrane</keyword>
<comment type="caution">
    <text evidence="2">The sequence shown here is derived from an EMBL/GenBank/DDBJ whole genome shotgun (WGS) entry which is preliminary data.</text>
</comment>
<organism evidence="2 3">
    <name type="scientific">Asanoa iriomotensis</name>
    <dbReference type="NCBI Taxonomy" id="234613"/>
    <lineage>
        <taxon>Bacteria</taxon>
        <taxon>Bacillati</taxon>
        <taxon>Actinomycetota</taxon>
        <taxon>Actinomycetes</taxon>
        <taxon>Micromonosporales</taxon>
        <taxon>Micromonosporaceae</taxon>
        <taxon>Asanoa</taxon>
    </lineage>
</organism>
<dbReference type="EMBL" id="BONC01000016">
    <property type="protein sequence ID" value="GIF56633.1"/>
    <property type="molecule type" value="Genomic_DNA"/>
</dbReference>
<sequence>MHTFLSLLTDAVSATPPLAAPKTVPEVIDGITGWVMGILAAVATMFFAIGALLYMGAGNDTGRVEQSKGYFKRSLGGYALAVLSPVFLQILQSIIGG</sequence>
<evidence type="ECO:0000313" key="2">
    <source>
        <dbReference type="EMBL" id="GIF56633.1"/>
    </source>
</evidence>
<keyword evidence="3" id="KW-1185">Reference proteome</keyword>
<feature type="transmembrane region" description="Helical" evidence="1">
    <location>
        <begin position="31"/>
        <end position="54"/>
    </location>
</feature>
<keyword evidence="1" id="KW-0812">Transmembrane</keyword>
<evidence type="ECO:0000313" key="3">
    <source>
        <dbReference type="Proteomes" id="UP000624325"/>
    </source>
</evidence>
<reference evidence="2 3" key="1">
    <citation type="submission" date="2021-01" db="EMBL/GenBank/DDBJ databases">
        <title>Whole genome shotgun sequence of Asanoa iriomotensis NBRC 100142.</title>
        <authorList>
            <person name="Komaki H."/>
            <person name="Tamura T."/>
        </authorList>
    </citation>
    <scope>NUCLEOTIDE SEQUENCE [LARGE SCALE GENOMIC DNA]</scope>
    <source>
        <strain evidence="2 3">NBRC 100142</strain>
    </source>
</reference>
<dbReference type="Proteomes" id="UP000624325">
    <property type="component" value="Unassembled WGS sequence"/>
</dbReference>
<protein>
    <recommendedName>
        <fullName evidence="4">TrbC/VIRB2 family protein</fullName>
    </recommendedName>
</protein>
<name>A0ABQ4C1H9_9ACTN</name>
<proteinExistence type="predicted"/>
<feature type="transmembrane region" description="Helical" evidence="1">
    <location>
        <begin position="75"/>
        <end position="95"/>
    </location>
</feature>